<comment type="caution">
    <text evidence="3">The sequence shown here is derived from an EMBL/GenBank/DDBJ whole genome shotgun (WGS) entry which is preliminary data.</text>
</comment>
<feature type="domain" description="Hemocyanin C-terminal" evidence="2">
    <location>
        <begin position="92"/>
        <end position="203"/>
    </location>
</feature>
<dbReference type="PANTHER" id="PTHR11511:SF5">
    <property type="entry name" value="FAT-BODY PROTEIN 1-RELATED"/>
    <property type="match status" value="1"/>
</dbReference>
<dbReference type="InterPro" id="IPR013788">
    <property type="entry name" value="Hemocyanin/hexamerin"/>
</dbReference>
<dbReference type="PANTHER" id="PTHR11511">
    <property type="entry name" value="LARVAL STORAGE PROTEIN/PHENOLOXIDASE"/>
    <property type="match status" value="1"/>
</dbReference>
<dbReference type="Proteomes" id="UP000054564">
    <property type="component" value="Unassembled WGS sequence"/>
</dbReference>
<sequence>MVDGTTVDLRKPEAIEYIGDLMQGNIDTYDKFFFTYWYVLSHMYFADVEYTDFEVYPNVMLNFETMMRDPMFYMFYKKIADVFYRFKYHLDSYTHEELFFPGVEIKSVKVDELATYFDLVDFDVTNLLNDKMVFDDSTFVWDKSLFARQMRLNHKPFTFDFFVESDKAQKVVIRTFLGPKYDEFGRLISLSENRENFFELDEF</sequence>
<evidence type="ECO:0000259" key="1">
    <source>
        <dbReference type="Pfam" id="PF00372"/>
    </source>
</evidence>
<name>A0A0L0ULZ7_9BASI</name>
<feature type="domain" description="Hemocyanin middle" evidence="1">
    <location>
        <begin position="2"/>
        <end position="83"/>
    </location>
</feature>
<protein>
    <recommendedName>
        <fullName evidence="5">Hemocyanin/hexamerin middle domain-containing protein</fullName>
    </recommendedName>
</protein>
<dbReference type="STRING" id="1165861.A0A0L0ULZ7"/>
<dbReference type="InterPro" id="IPR005203">
    <property type="entry name" value="Hemocyanin_C"/>
</dbReference>
<dbReference type="InterPro" id="IPR014756">
    <property type="entry name" value="Ig_E-set"/>
</dbReference>
<organism evidence="3 4">
    <name type="scientific">Puccinia striiformis f. sp. tritici PST-78</name>
    <dbReference type="NCBI Taxonomy" id="1165861"/>
    <lineage>
        <taxon>Eukaryota</taxon>
        <taxon>Fungi</taxon>
        <taxon>Dikarya</taxon>
        <taxon>Basidiomycota</taxon>
        <taxon>Pucciniomycotina</taxon>
        <taxon>Pucciniomycetes</taxon>
        <taxon>Pucciniales</taxon>
        <taxon>Pucciniaceae</taxon>
        <taxon>Puccinia</taxon>
    </lineage>
</organism>
<dbReference type="Pfam" id="PF03723">
    <property type="entry name" value="Hemocyanin_C"/>
    <property type="match status" value="1"/>
</dbReference>
<evidence type="ECO:0000259" key="2">
    <source>
        <dbReference type="Pfam" id="PF03723"/>
    </source>
</evidence>
<accession>A0A0L0ULZ7</accession>
<dbReference type="SUPFAM" id="SSF81296">
    <property type="entry name" value="E set domains"/>
    <property type="match status" value="1"/>
</dbReference>
<dbReference type="InterPro" id="IPR037020">
    <property type="entry name" value="Hemocyanin_C_sf"/>
</dbReference>
<reference evidence="4" key="1">
    <citation type="submission" date="2014-03" db="EMBL/GenBank/DDBJ databases">
        <title>The Genome Sequence of Puccinia striiformis f. sp. tritici PST-78.</title>
        <authorList>
            <consortium name="The Broad Institute Genome Sequencing Platform"/>
            <person name="Cuomo C."/>
            <person name="Hulbert S."/>
            <person name="Chen X."/>
            <person name="Walker B."/>
            <person name="Young S.K."/>
            <person name="Zeng Q."/>
            <person name="Gargeya S."/>
            <person name="Fitzgerald M."/>
            <person name="Haas B."/>
            <person name="Abouelleil A."/>
            <person name="Alvarado L."/>
            <person name="Arachchi H.M."/>
            <person name="Berlin A.M."/>
            <person name="Chapman S.B."/>
            <person name="Goldberg J."/>
            <person name="Griggs A."/>
            <person name="Gujja S."/>
            <person name="Hansen M."/>
            <person name="Howarth C."/>
            <person name="Imamovic A."/>
            <person name="Larimer J."/>
            <person name="McCowan C."/>
            <person name="Montmayeur A."/>
            <person name="Murphy C."/>
            <person name="Neiman D."/>
            <person name="Pearson M."/>
            <person name="Priest M."/>
            <person name="Roberts A."/>
            <person name="Saif S."/>
            <person name="Shea T."/>
            <person name="Sisk P."/>
            <person name="Sykes S."/>
            <person name="Wortman J."/>
            <person name="Nusbaum C."/>
            <person name="Birren B."/>
        </authorList>
    </citation>
    <scope>NUCLEOTIDE SEQUENCE [LARGE SCALE GENOMIC DNA]</scope>
    <source>
        <strain evidence="4">race PST-78</strain>
    </source>
</reference>
<dbReference type="Gene3D" id="2.60.40.1520">
    <property type="entry name" value="Hemocyanin, C-terminal domain"/>
    <property type="match status" value="1"/>
</dbReference>
<feature type="non-terminal residue" evidence="3">
    <location>
        <position position="203"/>
    </location>
</feature>
<dbReference type="InterPro" id="IPR000896">
    <property type="entry name" value="Hemocyanin/hexamerin_mid_dom"/>
</dbReference>
<dbReference type="EMBL" id="AJIL01003516">
    <property type="protein sequence ID" value="KNE87970.1"/>
    <property type="molecule type" value="Genomic_DNA"/>
</dbReference>
<evidence type="ECO:0000313" key="4">
    <source>
        <dbReference type="Proteomes" id="UP000054564"/>
    </source>
</evidence>
<dbReference type="Pfam" id="PF00372">
    <property type="entry name" value="Hemocyanin_M"/>
    <property type="match status" value="1"/>
</dbReference>
<evidence type="ECO:0008006" key="5">
    <source>
        <dbReference type="Google" id="ProtNLM"/>
    </source>
</evidence>
<dbReference type="InterPro" id="IPR008922">
    <property type="entry name" value="Di-copper_centre_dom_sf"/>
</dbReference>
<gene>
    <name evidence="3" type="ORF">PSTG_18636</name>
</gene>
<dbReference type="Gene3D" id="1.10.1280.10">
    <property type="entry name" value="Di-copper center containing domain from catechol oxidase"/>
    <property type="match status" value="1"/>
</dbReference>
<dbReference type="AlphaFoldDB" id="A0A0L0ULZ7"/>
<proteinExistence type="predicted"/>
<dbReference type="SUPFAM" id="SSF48056">
    <property type="entry name" value="Di-copper centre-containing domain"/>
    <property type="match status" value="1"/>
</dbReference>
<keyword evidence="4" id="KW-1185">Reference proteome</keyword>
<dbReference type="PROSITE" id="PS00210">
    <property type="entry name" value="HEMOCYANIN_2"/>
    <property type="match status" value="1"/>
</dbReference>
<evidence type="ECO:0000313" key="3">
    <source>
        <dbReference type="EMBL" id="KNE87970.1"/>
    </source>
</evidence>